<dbReference type="InterPro" id="IPR044880">
    <property type="entry name" value="NCX_ion-bd_dom_sf"/>
</dbReference>
<dbReference type="Proteomes" id="UP000287651">
    <property type="component" value="Unassembled WGS sequence"/>
</dbReference>
<dbReference type="GO" id="GO:0009705">
    <property type="term" value="C:plant-type vacuole membrane"/>
    <property type="evidence" value="ECO:0007669"/>
    <property type="project" value="TreeGrafter"/>
</dbReference>
<dbReference type="AlphaFoldDB" id="A0A426YB03"/>
<gene>
    <name evidence="11" type="ORF">B296_00030353</name>
</gene>
<comment type="subcellular location">
    <subcellularLocation>
        <location evidence="1">Endomembrane system</location>
        <topology evidence="1">Multi-pass membrane protein</topology>
    </subcellularLocation>
</comment>
<name>A0A426YB03_ENSVE</name>
<organism evidence="11 12">
    <name type="scientific">Ensete ventricosum</name>
    <name type="common">Abyssinian banana</name>
    <name type="synonym">Musa ensete</name>
    <dbReference type="NCBI Taxonomy" id="4639"/>
    <lineage>
        <taxon>Eukaryota</taxon>
        <taxon>Viridiplantae</taxon>
        <taxon>Streptophyta</taxon>
        <taxon>Embryophyta</taxon>
        <taxon>Tracheophyta</taxon>
        <taxon>Spermatophyta</taxon>
        <taxon>Magnoliopsida</taxon>
        <taxon>Liliopsida</taxon>
        <taxon>Zingiberales</taxon>
        <taxon>Musaceae</taxon>
        <taxon>Ensete</taxon>
    </lineage>
</organism>
<keyword evidence="6" id="KW-0406">Ion transport</keyword>
<accession>A0A426YB03</accession>
<feature type="transmembrane region" description="Helical" evidence="9">
    <location>
        <begin position="203"/>
        <end position="225"/>
    </location>
</feature>
<dbReference type="EMBL" id="AMZH03013644">
    <property type="protein sequence ID" value="RRT48914.1"/>
    <property type="molecule type" value="Genomic_DNA"/>
</dbReference>
<evidence type="ECO:0000256" key="7">
    <source>
        <dbReference type="ARBA" id="ARBA00023136"/>
    </source>
</evidence>
<evidence type="ECO:0000259" key="10">
    <source>
        <dbReference type="Pfam" id="PF01699"/>
    </source>
</evidence>
<feature type="transmembrane region" description="Helical" evidence="9">
    <location>
        <begin position="231"/>
        <end position="258"/>
    </location>
</feature>
<reference evidence="11 12" key="1">
    <citation type="journal article" date="2014" name="Agronomy (Basel)">
        <title>A Draft Genome Sequence for Ensete ventricosum, the Drought-Tolerant Tree Against Hunger.</title>
        <authorList>
            <person name="Harrison J."/>
            <person name="Moore K.A."/>
            <person name="Paszkiewicz K."/>
            <person name="Jones T."/>
            <person name="Grant M."/>
            <person name="Ambacheew D."/>
            <person name="Muzemil S."/>
            <person name="Studholme D.J."/>
        </authorList>
    </citation>
    <scope>NUCLEOTIDE SEQUENCE [LARGE SCALE GENOMIC DNA]</scope>
</reference>
<evidence type="ECO:0000256" key="5">
    <source>
        <dbReference type="ARBA" id="ARBA00022989"/>
    </source>
</evidence>
<evidence type="ECO:0000256" key="2">
    <source>
        <dbReference type="ARBA" id="ARBA00022448"/>
    </source>
</evidence>
<evidence type="ECO:0000256" key="8">
    <source>
        <dbReference type="SAM" id="MobiDB-lite"/>
    </source>
</evidence>
<evidence type="ECO:0000256" key="3">
    <source>
        <dbReference type="ARBA" id="ARBA00022449"/>
    </source>
</evidence>
<dbReference type="GO" id="GO:0015369">
    <property type="term" value="F:calcium:proton antiporter activity"/>
    <property type="evidence" value="ECO:0007669"/>
    <property type="project" value="TreeGrafter"/>
</dbReference>
<evidence type="ECO:0000256" key="6">
    <source>
        <dbReference type="ARBA" id="ARBA00023065"/>
    </source>
</evidence>
<keyword evidence="4 9" id="KW-0812">Transmembrane</keyword>
<dbReference type="GO" id="GO:0012505">
    <property type="term" value="C:endomembrane system"/>
    <property type="evidence" value="ECO:0007669"/>
    <property type="project" value="UniProtKB-SubCell"/>
</dbReference>
<feature type="region of interest" description="Disordered" evidence="8">
    <location>
        <begin position="148"/>
        <end position="174"/>
    </location>
</feature>
<feature type="transmembrane region" description="Helical" evidence="9">
    <location>
        <begin position="389"/>
        <end position="409"/>
    </location>
</feature>
<keyword evidence="7 9" id="KW-0472">Membrane</keyword>
<evidence type="ECO:0000313" key="11">
    <source>
        <dbReference type="EMBL" id="RRT48914.1"/>
    </source>
</evidence>
<dbReference type="InterPro" id="IPR004837">
    <property type="entry name" value="NaCa_Exmemb"/>
</dbReference>
<keyword evidence="2" id="KW-0813">Transport</keyword>
<dbReference type="PANTHER" id="PTHR31503">
    <property type="entry name" value="VACUOLAR CALCIUM ION TRANSPORTER"/>
    <property type="match status" value="1"/>
</dbReference>
<dbReference type="GO" id="GO:0006874">
    <property type="term" value="P:intracellular calcium ion homeostasis"/>
    <property type="evidence" value="ECO:0007669"/>
    <property type="project" value="TreeGrafter"/>
</dbReference>
<evidence type="ECO:0000313" key="12">
    <source>
        <dbReference type="Proteomes" id="UP000287651"/>
    </source>
</evidence>
<dbReference type="InterPro" id="IPR004713">
    <property type="entry name" value="CaH_exchang"/>
</dbReference>
<feature type="domain" description="Sodium/calcium exchanger membrane region" evidence="10">
    <location>
        <begin position="236"/>
        <end position="298"/>
    </location>
</feature>
<dbReference type="PANTHER" id="PTHR31503:SF1">
    <property type="entry name" value="VACUOLAR CATION_PROTON EXCHANGER 3"/>
    <property type="match status" value="1"/>
</dbReference>
<dbReference type="Pfam" id="PF01699">
    <property type="entry name" value="Na_Ca_ex"/>
    <property type="match status" value="1"/>
</dbReference>
<keyword evidence="5 9" id="KW-1133">Transmembrane helix</keyword>
<feature type="transmembrane region" description="Helical" evidence="9">
    <location>
        <begin position="270"/>
        <end position="292"/>
    </location>
</feature>
<keyword evidence="3" id="KW-0050">Antiport</keyword>
<evidence type="ECO:0000256" key="1">
    <source>
        <dbReference type="ARBA" id="ARBA00004127"/>
    </source>
</evidence>
<proteinExistence type="predicted"/>
<comment type="caution">
    <text evidence="11">The sequence shown here is derived from an EMBL/GenBank/DDBJ whole genome shotgun (WGS) entry which is preliminary data.</text>
</comment>
<protein>
    <recommendedName>
        <fullName evidence="10">Sodium/calcium exchanger membrane region domain-containing protein</fullName>
    </recommendedName>
</protein>
<feature type="transmembrane region" description="Helical" evidence="9">
    <location>
        <begin position="452"/>
        <end position="473"/>
    </location>
</feature>
<dbReference type="Gene3D" id="1.20.1420.30">
    <property type="entry name" value="NCX, central ion-binding region"/>
    <property type="match status" value="1"/>
</dbReference>
<evidence type="ECO:0000256" key="4">
    <source>
        <dbReference type="ARBA" id="ARBA00022692"/>
    </source>
</evidence>
<evidence type="ECO:0000256" key="9">
    <source>
        <dbReference type="SAM" id="Phobius"/>
    </source>
</evidence>
<sequence>MAYSQHFIEWKAIYMLHSDCRDGCKLRVFEGATDSWTANIILEILRSFEAASFVSLDGKLGIIRNNMSIMSLVDVANPGNGIETDSARSWETVVGKGQLKNIVTKPSIQVLAAIPGLHWIEIRSTVGCAAMASTGYEVARRLEGGQLKGGGMSKEAQHGHGHTHGRTAHNMSSSSLRKKSDLALVSKVRCRFLRALLANLQEIFLGTKLFVLFPAVPLAVAASYFNFGRQILAVAAVGGLLNATCGNATELIIALFALREGKIEVVKCSLVGSVLSNLLLVLGTSLFFGGLANLHKEQFYDRVSTHPLRREHRSAPAGRAVPHPSANVRVRHELRRAPGGGRCSKIGIVESVQRRDAPRLRCLPLLPAEDPPPTVRIEGDEPVIGFPSAVAWLAGMTAVIAALSEYVVGTIEVLFDPIRCYVLSNIHLQHSHFQHCYVLSSASFLQAASDSWGISVSFISIILLPILTCINNVEMSQDITLGVSLGSATQISMFVVRS</sequence>